<gene>
    <name evidence="5" type="ORF">PCOR1329_LOCUS26771</name>
</gene>
<dbReference type="InterPro" id="IPR044612">
    <property type="entry name" value="ARL2/3"/>
</dbReference>
<dbReference type="InterPro" id="IPR006689">
    <property type="entry name" value="Small_GTPase_ARF/SAR"/>
</dbReference>
<accession>A0ABN9S5R0</accession>
<evidence type="ECO:0000313" key="5">
    <source>
        <dbReference type="EMBL" id="CAK0827162.1"/>
    </source>
</evidence>
<feature type="region of interest" description="Disordered" evidence="4">
    <location>
        <begin position="1"/>
        <end position="27"/>
    </location>
</feature>
<evidence type="ECO:0000256" key="2">
    <source>
        <dbReference type="ARBA" id="ARBA00023134"/>
    </source>
</evidence>
<keyword evidence="3" id="KW-0175">Coiled coil</keyword>
<evidence type="ECO:0000256" key="1">
    <source>
        <dbReference type="ARBA" id="ARBA00022741"/>
    </source>
</evidence>
<keyword evidence="2" id="KW-0342">GTP-binding</keyword>
<feature type="region of interest" description="Disordered" evidence="4">
    <location>
        <begin position="1364"/>
        <end position="1399"/>
    </location>
</feature>
<feature type="region of interest" description="Disordered" evidence="4">
    <location>
        <begin position="1062"/>
        <end position="1088"/>
    </location>
</feature>
<comment type="caution">
    <text evidence="5">The sequence shown here is derived from an EMBL/GenBank/DDBJ whole genome shotgun (WGS) entry which is preliminary data.</text>
</comment>
<reference evidence="5" key="1">
    <citation type="submission" date="2023-10" db="EMBL/GenBank/DDBJ databases">
        <authorList>
            <person name="Chen Y."/>
            <person name="Shah S."/>
            <person name="Dougan E. K."/>
            <person name="Thang M."/>
            <person name="Chan C."/>
        </authorList>
    </citation>
    <scope>NUCLEOTIDE SEQUENCE [LARGE SCALE GENOMIC DNA]</scope>
</reference>
<dbReference type="EMBL" id="CAUYUJ010009569">
    <property type="protein sequence ID" value="CAK0827162.1"/>
    <property type="molecule type" value="Genomic_DNA"/>
</dbReference>
<feature type="non-terminal residue" evidence="5">
    <location>
        <position position="1521"/>
    </location>
</feature>
<feature type="compositionally biased region" description="Acidic residues" evidence="4">
    <location>
        <begin position="1373"/>
        <end position="1387"/>
    </location>
</feature>
<dbReference type="PANTHER" id="PTHR45697">
    <property type="entry name" value="ADP-RIBOSYLATION FACTOR-LIKE PROTEIN 2-RELATED"/>
    <property type="match status" value="1"/>
</dbReference>
<evidence type="ECO:0000256" key="4">
    <source>
        <dbReference type="SAM" id="MobiDB-lite"/>
    </source>
</evidence>
<dbReference type="Gene3D" id="3.40.50.300">
    <property type="entry name" value="P-loop containing nucleotide triphosphate hydrolases"/>
    <property type="match status" value="1"/>
</dbReference>
<sequence length="1521" mass="163761">MVPPSCSRGGGQPLPTCPLPGSAPKKQASISRITTQRDASLTPLTSRQTWTPGGRAFHREVMRALSSQRPPGATDGLVWVVDSADRPRLEERLAGATLLIFANKQDLPGALTAAELRDFLRLDQIKSGRLPPSTGPGPGASGGKLTPERKDALLAMSAEHFEACSIWLSPGQKAHLLGLRAVQTGDPLALSRQAKQQHDTLKDQVAKAKNAWEKSQELLAKQLQKTAELKAKFMELEAKELEAARAAASAFSELGRASRPQPADHAAYLVEQLRELGVEAGVVDSIKQVAEARQKAKKGDWMDKLVSSAGESGITRSQLEVLKTLTRPISVAQTKQVRCRIRHLQSSPDVPDSNLAVCFLEALDRFRVFDYVVMDYFAAVASDTAERLHKQATQLKIVNWDRWVKTHSVGGAAALFKYVQLPDPWQPSTLDSFTLRPNSSMGVPPRSFLHLPDVALELLCGLIGKIEEQADWTGRIKVAKPKLKRMKHLQGGMARRKTMAIMARAALETSVAFGTSVQGTASKELDVLRSQAAAALDAKTSGKSRTLALALAPQANYDPIWRATLEPIKAFSSVLWAARVPCHVLEHGLEAARLALSGKDQMWPQVRGPLGALFATLARVGIVVVEPLVWKLPDGLELKLKYICPRVLLHCCAHAVRHWVNLQISEHLQMPEFRTGFWDGPLKYLLSAKGNLTWQQRGYLRSAIIGAQWPQDRQFQQGWIDSPSCLACHEAPGSLVHRHAVCKSMLEAIGEPLPDAIRLMLPHADQNDLVRLLLERVLVPLPKAPQAVLLTPSEPCVEWHGDAQQLTGDLYLDGSLFTDYPHRGTAAWAVVALAADTDTAVCTITGLLPYPLQDIDGAELYALFAVLRFAVPPVVVHTDSDFVWKGRATGYVRKFGSALLGEGRTRTRASQASSISGHGQCDLAVPGACRCWSQDACWASGGGGMWPSANLGGEHHGGVQFRGVGRYHDDCQLGIDCDVGIELCRFEQYRTIEVVARNDFGAQLRNVCACGHSDGVAGCPPTSIADFHSDGTTECQSDRDTDCQQDGSVDCQSDDIADCQPDRSTDCQSPNADCQQDGNADGRTDRDTDCQQDGNAAGLCGGSLYGQFDSIADCQSSGDADCQPNGNAVCQSDGRADCQLVRRSSCQQDGNAVCQSGGNADGWSEGVADCQSDGNAYGQTNGVTDWLSRGNADCQFDRDTDCQQAGNADCQSDGNAYGQTDGAADCQSNGNAHCQSYGNTDCQSDGNAYGQPDGYAYCQFGRRDGNTDLQSDGSACGQSEGVADCQSNRRPNGNADCQSANITYGQSYGIADCQYNGDADRQHNGNTDCQSDCNADCQFSGDPDCLSNGNADCQFNRVADSQSVRGTGRQQDSDADCQTDGSADDQSDNYADCQSDRDADGQQDGVADCQSDGDSCGLTYGIADCQSKGVASRGHCTAALRCDAALWRRGCSFDCDCGCRPRRPQLRRTSAPPPRRCGTLPGAAESGAGARWPEAAELRAGLLEGVRWLVSDIASRVFLLD</sequence>
<evidence type="ECO:0000313" key="6">
    <source>
        <dbReference type="Proteomes" id="UP001189429"/>
    </source>
</evidence>
<dbReference type="Pfam" id="PF00025">
    <property type="entry name" value="Arf"/>
    <property type="match status" value="1"/>
</dbReference>
<organism evidence="5 6">
    <name type="scientific">Prorocentrum cordatum</name>
    <dbReference type="NCBI Taxonomy" id="2364126"/>
    <lineage>
        <taxon>Eukaryota</taxon>
        <taxon>Sar</taxon>
        <taxon>Alveolata</taxon>
        <taxon>Dinophyceae</taxon>
        <taxon>Prorocentrales</taxon>
        <taxon>Prorocentraceae</taxon>
        <taxon>Prorocentrum</taxon>
    </lineage>
</organism>
<proteinExistence type="predicted"/>
<dbReference type="Proteomes" id="UP001189429">
    <property type="component" value="Unassembled WGS sequence"/>
</dbReference>
<evidence type="ECO:0000256" key="3">
    <source>
        <dbReference type="SAM" id="Coils"/>
    </source>
</evidence>
<feature type="coiled-coil region" evidence="3">
    <location>
        <begin position="191"/>
        <end position="244"/>
    </location>
</feature>
<keyword evidence="1" id="KW-0547">Nucleotide-binding</keyword>
<dbReference type="InterPro" id="IPR027417">
    <property type="entry name" value="P-loop_NTPase"/>
</dbReference>
<dbReference type="SUPFAM" id="SSF52540">
    <property type="entry name" value="P-loop containing nucleoside triphosphate hydrolases"/>
    <property type="match status" value="1"/>
</dbReference>
<keyword evidence="6" id="KW-1185">Reference proteome</keyword>
<name>A0ABN9S5R0_9DINO</name>
<feature type="region of interest" description="Disordered" evidence="4">
    <location>
        <begin position="126"/>
        <end position="146"/>
    </location>
</feature>
<feature type="compositionally biased region" description="Polar residues" evidence="4">
    <location>
        <begin position="1066"/>
        <end position="1078"/>
    </location>
</feature>
<protein>
    <submittedName>
        <fullName evidence="5">Uncharacterized protein</fullName>
    </submittedName>
</protein>